<dbReference type="Proteomes" id="UP000187085">
    <property type="component" value="Unassembled WGS sequence"/>
</dbReference>
<feature type="transmembrane region" description="Helical" evidence="5">
    <location>
        <begin position="226"/>
        <end position="248"/>
    </location>
</feature>
<dbReference type="EMBL" id="MRDE01000064">
    <property type="protein sequence ID" value="OMH24234.1"/>
    <property type="molecule type" value="Genomic_DNA"/>
</dbReference>
<feature type="transmembrane region" description="Helical" evidence="5">
    <location>
        <begin position="134"/>
        <end position="154"/>
    </location>
</feature>
<evidence type="ECO:0000256" key="3">
    <source>
        <dbReference type="ARBA" id="ARBA00022989"/>
    </source>
</evidence>
<evidence type="ECO:0000256" key="1">
    <source>
        <dbReference type="ARBA" id="ARBA00004141"/>
    </source>
</evidence>
<dbReference type="AlphaFoldDB" id="A0A1R1L9N3"/>
<dbReference type="PANTHER" id="PTHR40761:SF1">
    <property type="entry name" value="CONSERVED INTEGRAL MEMBRANE ALANINE VALINE AND LEUCINE RICH PROTEIN-RELATED"/>
    <property type="match status" value="1"/>
</dbReference>
<comment type="subcellular location">
    <subcellularLocation>
        <location evidence="1">Membrane</location>
        <topology evidence="1">Multi-pass membrane protein</topology>
    </subcellularLocation>
</comment>
<sequence>MAIAFALASAVFLAYGSQRQGSAVQAQTGGLSLRGSGLVRLLANPRWVVGTLLMGLGMALNIAALANAPLMIVQPLGAIALVITTVVNARDQDLKLNRVTVFSIGLCMFGSTLFVLMALLITNPASEGSTAQELTTCLLLAVVLVIFGSLAVTFRGRLNAFVYIVGAGVLFGFVAVLSRLLFTHLFVGGGVNLLAVPVYIYVAIAAAGGLGIWFVQSAYANGPPDLVIAGLTVIDPMVGIAIGITILGEARANPPALVVIAMAIAAVSAVVGVVMLSRYHPDVINRRAEKRHAKSATAKRSEI</sequence>
<feature type="transmembrane region" description="Helical" evidence="5">
    <location>
        <begin position="255"/>
        <end position="276"/>
    </location>
</feature>
<dbReference type="GO" id="GO:0016020">
    <property type="term" value="C:membrane"/>
    <property type="evidence" value="ECO:0007669"/>
    <property type="project" value="UniProtKB-SubCell"/>
</dbReference>
<feature type="transmembrane region" description="Helical" evidence="5">
    <location>
        <begin position="160"/>
        <end position="182"/>
    </location>
</feature>
<dbReference type="GO" id="GO:0015095">
    <property type="term" value="F:magnesium ion transmembrane transporter activity"/>
    <property type="evidence" value="ECO:0007669"/>
    <property type="project" value="InterPro"/>
</dbReference>
<dbReference type="InterPro" id="IPR008521">
    <property type="entry name" value="Mg_trans_NIPA"/>
</dbReference>
<reference evidence="6 7" key="1">
    <citation type="submission" date="2016-12" db="EMBL/GenBank/DDBJ databases">
        <title>Draft genome of Tersicoccus phoenicis 1P05MA.</title>
        <authorList>
            <person name="Nakajima Y."/>
            <person name="Yoshizawa S."/>
            <person name="Nakamura K."/>
            <person name="Ogura Y."/>
            <person name="Hayashi T."/>
            <person name="Kogure K."/>
        </authorList>
    </citation>
    <scope>NUCLEOTIDE SEQUENCE [LARGE SCALE GENOMIC DNA]</scope>
    <source>
        <strain evidence="6 7">1p05MA</strain>
    </source>
</reference>
<dbReference type="PANTHER" id="PTHR40761">
    <property type="entry name" value="CONSERVED INTEGRAL MEMBRANE ALANINE VALINE AND LEUCINE RICH PROTEIN-RELATED"/>
    <property type="match status" value="1"/>
</dbReference>
<feature type="transmembrane region" description="Helical" evidence="5">
    <location>
        <begin position="72"/>
        <end position="89"/>
    </location>
</feature>
<organism evidence="6 7">
    <name type="scientific">Tersicoccus phoenicis</name>
    <dbReference type="NCBI Taxonomy" id="554083"/>
    <lineage>
        <taxon>Bacteria</taxon>
        <taxon>Bacillati</taxon>
        <taxon>Actinomycetota</taxon>
        <taxon>Actinomycetes</taxon>
        <taxon>Micrococcales</taxon>
        <taxon>Micrococcaceae</taxon>
        <taxon>Tersicoccus</taxon>
    </lineage>
</organism>
<dbReference type="OrthoDB" id="5187629at2"/>
<protein>
    <recommendedName>
        <fullName evidence="8">Multidrug DMT transporter permease</fullName>
    </recommendedName>
</protein>
<evidence type="ECO:0000256" key="5">
    <source>
        <dbReference type="SAM" id="Phobius"/>
    </source>
</evidence>
<proteinExistence type="predicted"/>
<name>A0A1R1L9N3_9MICC</name>
<evidence type="ECO:0000313" key="6">
    <source>
        <dbReference type="EMBL" id="OMH24234.1"/>
    </source>
</evidence>
<accession>A0A1R1L9N3</accession>
<evidence type="ECO:0000256" key="4">
    <source>
        <dbReference type="ARBA" id="ARBA00023136"/>
    </source>
</evidence>
<dbReference type="STRING" id="554083.BKD30_09960"/>
<comment type="caution">
    <text evidence="6">The sequence shown here is derived from an EMBL/GenBank/DDBJ whole genome shotgun (WGS) entry which is preliminary data.</text>
</comment>
<keyword evidence="7" id="KW-1185">Reference proteome</keyword>
<gene>
    <name evidence="6" type="ORF">BKD30_09960</name>
</gene>
<keyword evidence="2 5" id="KW-0812">Transmembrane</keyword>
<feature type="transmembrane region" description="Helical" evidence="5">
    <location>
        <begin position="47"/>
        <end position="65"/>
    </location>
</feature>
<evidence type="ECO:0000313" key="7">
    <source>
        <dbReference type="Proteomes" id="UP000187085"/>
    </source>
</evidence>
<dbReference type="NCBIfam" id="NF038012">
    <property type="entry name" value="DMT_1"/>
    <property type="match status" value="1"/>
</dbReference>
<keyword evidence="3 5" id="KW-1133">Transmembrane helix</keyword>
<feature type="transmembrane region" description="Helical" evidence="5">
    <location>
        <begin position="101"/>
        <end position="122"/>
    </location>
</feature>
<keyword evidence="4 5" id="KW-0472">Membrane</keyword>
<feature type="transmembrane region" description="Helical" evidence="5">
    <location>
        <begin position="194"/>
        <end position="214"/>
    </location>
</feature>
<dbReference type="Pfam" id="PF05653">
    <property type="entry name" value="Mg_trans_NIPA"/>
    <property type="match status" value="1"/>
</dbReference>
<evidence type="ECO:0000256" key="2">
    <source>
        <dbReference type="ARBA" id="ARBA00022692"/>
    </source>
</evidence>
<evidence type="ECO:0008006" key="8">
    <source>
        <dbReference type="Google" id="ProtNLM"/>
    </source>
</evidence>